<keyword evidence="6 8" id="KW-0067">ATP-binding</keyword>
<dbReference type="EMBL" id="JACDUO010000001">
    <property type="protein sequence ID" value="MBA2863151.1"/>
    <property type="molecule type" value="Genomic_DNA"/>
</dbReference>
<dbReference type="EMBL" id="CP026606">
    <property type="protein sequence ID" value="AVB76642.1"/>
    <property type="molecule type" value="Genomic_DNA"/>
</dbReference>
<dbReference type="HAMAP" id="MF_00668">
    <property type="entry name" value="BioW"/>
    <property type="match status" value="1"/>
</dbReference>
<dbReference type="GO" id="GO:0005524">
    <property type="term" value="F:ATP binding"/>
    <property type="evidence" value="ECO:0007669"/>
    <property type="project" value="UniProtKB-KW"/>
</dbReference>
<evidence type="ECO:0000313" key="12">
    <source>
        <dbReference type="Proteomes" id="UP000239462"/>
    </source>
</evidence>
<evidence type="ECO:0000256" key="5">
    <source>
        <dbReference type="ARBA" id="ARBA00022756"/>
    </source>
</evidence>
<evidence type="ECO:0000256" key="2">
    <source>
        <dbReference type="ARBA" id="ARBA00011738"/>
    </source>
</evidence>
<dbReference type="KEGG" id="mmad:MMJJ_12610"/>
<dbReference type="GO" id="GO:0009102">
    <property type="term" value="P:biotin biosynthetic process"/>
    <property type="evidence" value="ECO:0007669"/>
    <property type="project" value="UniProtKB-UniRule"/>
</dbReference>
<organism evidence="9 12">
    <name type="scientific">Methanococcus maripaludis</name>
    <name type="common">Methanococcus deltae</name>
    <dbReference type="NCBI Taxonomy" id="39152"/>
    <lineage>
        <taxon>Archaea</taxon>
        <taxon>Methanobacteriati</taxon>
        <taxon>Methanobacteriota</taxon>
        <taxon>Methanomada group</taxon>
        <taxon>Methanococci</taxon>
        <taxon>Methanococcales</taxon>
        <taxon>Methanococcaceae</taxon>
        <taxon>Methanococcus</taxon>
    </lineage>
</organism>
<dbReference type="Pfam" id="PF03744">
    <property type="entry name" value="BioW"/>
    <property type="match status" value="1"/>
</dbReference>
<proteinExistence type="inferred from homology"/>
<comment type="catalytic activity">
    <reaction evidence="8">
        <text>heptanedioate + ATP + CoA = 6-carboxyhexanoyl-CoA + AMP + diphosphate</text>
        <dbReference type="Rhea" id="RHEA:14781"/>
        <dbReference type="ChEBI" id="CHEBI:30616"/>
        <dbReference type="ChEBI" id="CHEBI:33019"/>
        <dbReference type="ChEBI" id="CHEBI:36165"/>
        <dbReference type="ChEBI" id="CHEBI:57287"/>
        <dbReference type="ChEBI" id="CHEBI:57360"/>
        <dbReference type="ChEBI" id="CHEBI:456215"/>
        <dbReference type="EC" id="6.2.1.14"/>
    </reaction>
</comment>
<comment type="cofactor">
    <cofactor evidence="1 8">
        <name>Mg(2+)</name>
        <dbReference type="ChEBI" id="CHEBI:18420"/>
    </cofactor>
</comment>
<dbReference type="Proteomes" id="UP000239462">
    <property type="component" value="Chromosome"/>
</dbReference>
<evidence type="ECO:0000313" key="13">
    <source>
        <dbReference type="Proteomes" id="UP000567099"/>
    </source>
</evidence>
<dbReference type="AlphaFoldDB" id="A0A2L1CB91"/>
<evidence type="ECO:0000313" key="11">
    <source>
        <dbReference type="EMBL" id="MBB6496844.1"/>
    </source>
</evidence>
<evidence type="ECO:0000256" key="4">
    <source>
        <dbReference type="ARBA" id="ARBA00022741"/>
    </source>
</evidence>
<dbReference type="GO" id="GO:0042410">
    <property type="term" value="F:6-carboxyhexanoate-CoA ligase activity"/>
    <property type="evidence" value="ECO:0007669"/>
    <property type="project" value="UniProtKB-UniRule"/>
</dbReference>
<dbReference type="EMBL" id="JACHED010000001">
    <property type="protein sequence ID" value="MBB6496844.1"/>
    <property type="molecule type" value="Genomic_DNA"/>
</dbReference>
<evidence type="ECO:0000313" key="10">
    <source>
        <dbReference type="EMBL" id="MBA2863151.1"/>
    </source>
</evidence>
<evidence type="ECO:0000313" key="9">
    <source>
        <dbReference type="EMBL" id="AVB76642.1"/>
    </source>
</evidence>
<reference evidence="12" key="1">
    <citation type="journal article" date="2018" name="Genome Announc.">
        <title>Complete Genome Sequence of the Methanococcus maripaludis Type Strain JJ (DSM 2067), a Model for Selenoprotein Synthesis in Archaea.</title>
        <authorList>
            <person name="Poehlein A."/>
            <person name="Heym D."/>
            <person name="Quitzke V."/>
            <person name="Fersch J."/>
            <person name="Daniel R."/>
            <person name="Rother M."/>
        </authorList>
    </citation>
    <scope>NUCLEOTIDE SEQUENCE [LARGE SCALE GENOMIC DNA]</scope>
    <source>
        <strain evidence="12">DSM 2067</strain>
    </source>
</reference>
<comment type="subunit">
    <text evidence="2 8">Homodimer.</text>
</comment>
<evidence type="ECO:0000313" key="14">
    <source>
        <dbReference type="Proteomes" id="UP000590564"/>
    </source>
</evidence>
<gene>
    <name evidence="8 9" type="primary">bioW</name>
    <name evidence="10" type="ORF">HNP94_000151</name>
    <name evidence="11" type="ORF">HNP96_000865</name>
    <name evidence="9" type="ORF">MMJJ_12610</name>
</gene>
<dbReference type="EC" id="6.2.1.14" evidence="8"/>
<keyword evidence="7 8" id="KW-0460">Magnesium</keyword>
<dbReference type="UniPathway" id="UPA00999">
    <property type="reaction ID" value="UER00351"/>
</dbReference>
<sequence>MFSLKMRASSNGNHVSGAERLVNEEKIEEISSELIKRAMNHENGVPDFINLKVEKVTEKINYIEHLKIKTVNSNSKEKSREFARDILKKELEKYFLKNEKDTEKIDELIDSAFKIIDAGNMRGAAILDLDGNRLEKSSDRGIRVRNIDTAEELSKKILKDDSLTERTVDAIAIATKVVNCDIIAELCTSDNFSYTTGYVATKEGYFRILNLKDSGQVGGRVFFAENSDIDELYDKLENMPVIVY</sequence>
<comment type="similarity">
    <text evidence="8">Belongs to the BioW family.</text>
</comment>
<evidence type="ECO:0000256" key="6">
    <source>
        <dbReference type="ARBA" id="ARBA00022840"/>
    </source>
</evidence>
<reference evidence="9" key="2">
    <citation type="submission" date="2018-02" db="EMBL/GenBank/DDBJ databases">
        <title>Complete genome sequence of the Methanococcus maripaludis type strain JJ (DSM 2067), a model for selenoprotein synthesis in Archaea.</title>
        <authorList>
            <person name="Poehlein A."/>
            <person name="Heym D."/>
            <person name="Quitzke V."/>
            <person name="Fersch J."/>
            <person name="Daniel R."/>
            <person name="Rother M."/>
        </authorList>
    </citation>
    <scope>NUCLEOTIDE SEQUENCE [LARGE SCALE GENOMIC DNA]</scope>
    <source>
        <strain evidence="9">DSM 2067</strain>
    </source>
</reference>
<dbReference type="GO" id="GO:0000287">
    <property type="term" value="F:magnesium ion binding"/>
    <property type="evidence" value="ECO:0007669"/>
    <property type="project" value="UniProtKB-UniRule"/>
</dbReference>
<protein>
    <recommendedName>
        <fullName evidence="8">6-carboxyhexanoate--CoA ligase</fullName>
        <ecNumber evidence="8">6.2.1.14</ecNumber>
    </recommendedName>
    <alternativeName>
        <fullName evidence="8">Pimeloyl-CoA synthase</fullName>
    </alternativeName>
</protein>
<dbReference type="GeneID" id="36102347"/>
<keyword evidence="3 8" id="KW-0436">Ligase</keyword>
<dbReference type="RefSeq" id="WP_104838119.1">
    <property type="nucleotide sequence ID" value="NZ_CP026606.1"/>
</dbReference>
<accession>A0A2L1CB91</accession>
<dbReference type="Proteomes" id="UP000590564">
    <property type="component" value="Unassembled WGS sequence"/>
</dbReference>
<dbReference type="Proteomes" id="UP000567099">
    <property type="component" value="Unassembled WGS sequence"/>
</dbReference>
<name>A0A2L1CB91_METMI</name>
<evidence type="ECO:0000256" key="8">
    <source>
        <dbReference type="HAMAP-Rule" id="MF_00668"/>
    </source>
</evidence>
<dbReference type="NCBIfam" id="NF002360">
    <property type="entry name" value="PRK01322.1"/>
    <property type="match status" value="1"/>
</dbReference>
<keyword evidence="4 8" id="KW-0547">Nucleotide-binding</keyword>
<reference evidence="10 13" key="3">
    <citation type="submission" date="2020-07" db="EMBL/GenBank/DDBJ databases">
        <title>Genomic Encyclopedia of Type Strains, Phase IV (KMG-V): Genome sequencing to study the core and pangenomes of soil and plant-associated prokaryotes.</title>
        <authorList>
            <person name="Whitman W."/>
        </authorList>
    </citation>
    <scope>NUCLEOTIDE SEQUENCE [LARGE SCALE GENOMIC DNA]</scope>
    <source>
        <strain evidence="10 13">C13</strain>
        <strain evidence="11 14">D1</strain>
    </source>
</reference>
<keyword evidence="5 8" id="KW-0093">Biotin biosynthesis</keyword>
<dbReference type="InterPro" id="IPR005499">
    <property type="entry name" value="BioW"/>
</dbReference>
<evidence type="ECO:0000256" key="1">
    <source>
        <dbReference type="ARBA" id="ARBA00001946"/>
    </source>
</evidence>
<evidence type="ECO:0000256" key="3">
    <source>
        <dbReference type="ARBA" id="ARBA00022598"/>
    </source>
</evidence>
<comment type="function">
    <text evidence="8">Catalyzes the transformation of pimelate into pimeloyl-CoA with concomitant hydrolysis of ATP to AMP.</text>
</comment>
<comment type="pathway">
    <text evidence="8">Metabolic intermediate metabolism; pimeloyl-CoA biosynthesis; pimeloyl-CoA from pimelate: step 1/1.</text>
</comment>
<evidence type="ECO:0000256" key="7">
    <source>
        <dbReference type="ARBA" id="ARBA00022842"/>
    </source>
</evidence>